<dbReference type="GO" id="GO:0004842">
    <property type="term" value="F:ubiquitin-protein transferase activity"/>
    <property type="evidence" value="ECO:0007669"/>
    <property type="project" value="TreeGrafter"/>
</dbReference>
<dbReference type="AlphaFoldDB" id="A0A4S4DFL6"/>
<gene>
    <name evidence="6" type="ORF">TEA_020776</name>
</gene>
<name>A0A4S4DFL6_CAMSN</name>
<organism evidence="6 7">
    <name type="scientific">Camellia sinensis var. sinensis</name>
    <name type="common">China tea</name>
    <dbReference type="NCBI Taxonomy" id="542762"/>
    <lineage>
        <taxon>Eukaryota</taxon>
        <taxon>Viridiplantae</taxon>
        <taxon>Streptophyta</taxon>
        <taxon>Embryophyta</taxon>
        <taxon>Tracheophyta</taxon>
        <taxon>Spermatophyta</taxon>
        <taxon>Magnoliopsida</taxon>
        <taxon>eudicotyledons</taxon>
        <taxon>Gunneridae</taxon>
        <taxon>Pentapetalae</taxon>
        <taxon>asterids</taxon>
        <taxon>Ericales</taxon>
        <taxon>Theaceae</taxon>
        <taxon>Camellia</taxon>
    </lineage>
</organism>
<evidence type="ECO:0000256" key="2">
    <source>
        <dbReference type="ARBA" id="ARBA00022771"/>
    </source>
</evidence>
<dbReference type="EMBL" id="SDRB02011402">
    <property type="protein sequence ID" value="THG01520.1"/>
    <property type="molecule type" value="Genomic_DNA"/>
</dbReference>
<protein>
    <recommendedName>
        <fullName evidence="5">RING-type domain-containing protein</fullName>
    </recommendedName>
</protein>
<dbReference type="PANTHER" id="PTHR42647">
    <property type="entry name" value="SBP (S-RIBONUCLEASE BINDING PROTEIN) FAMILY PROTEIN"/>
    <property type="match status" value="1"/>
</dbReference>
<dbReference type="GO" id="GO:0043067">
    <property type="term" value="P:regulation of programmed cell death"/>
    <property type="evidence" value="ECO:0007669"/>
    <property type="project" value="TreeGrafter"/>
</dbReference>
<dbReference type="PANTHER" id="PTHR42647:SF55">
    <property type="entry name" value="BOI-RELATED E3 UBIQUITIN-PROTEIN LIGASE 1"/>
    <property type="match status" value="1"/>
</dbReference>
<dbReference type="InterPro" id="IPR001841">
    <property type="entry name" value="Znf_RING"/>
</dbReference>
<comment type="caution">
    <text evidence="6">The sequence shown here is derived from an EMBL/GenBank/DDBJ whole genome shotgun (WGS) entry which is preliminary data.</text>
</comment>
<feature type="domain" description="RING-type" evidence="5">
    <location>
        <begin position="292"/>
        <end position="328"/>
    </location>
</feature>
<dbReference type="Gene3D" id="3.30.40.10">
    <property type="entry name" value="Zinc/RING finger domain, C3HC4 (zinc finger)"/>
    <property type="match status" value="1"/>
</dbReference>
<keyword evidence="3" id="KW-0862">Zinc</keyword>
<accession>A0A4S4DFL6</accession>
<evidence type="ECO:0000313" key="7">
    <source>
        <dbReference type="Proteomes" id="UP000306102"/>
    </source>
</evidence>
<evidence type="ECO:0000259" key="5">
    <source>
        <dbReference type="PROSITE" id="PS50089"/>
    </source>
</evidence>
<sequence>MAVEAGHLNLFPPQLITNRNLLNSNAGNAGTYNTQMGFGMPFTGTLHESLLPFPQSLVCDSVPVKTSVKAESGVTYNVPVAPRKRSRDSFNQISNFTVPQENNNNNNNLYELSSLLGRDIPLQIHQQQLEIDHIVAEHTNKIIVELEEKQKQHARLLVSAIGDGVMKKMKEKDEQIQRMGKLNWVLQERVKSLYVENQLWRDLAQTNEAAANSLRSHLEQVLAHVSDDRPSIVGCGGGAAAEEDAESCCGSNDYGRDGEEVEVVGRRMLAVEGGDKVAVGGSSSCGGGKRLCKKCGERESCVLVLPCRHLCLCTPCGSKYHHTCPVCNSYMNASVNVNLS</sequence>
<evidence type="ECO:0000256" key="3">
    <source>
        <dbReference type="ARBA" id="ARBA00022833"/>
    </source>
</evidence>
<reference evidence="6 7" key="1">
    <citation type="journal article" date="2018" name="Proc. Natl. Acad. Sci. U.S.A.">
        <title>Draft genome sequence of Camellia sinensis var. sinensis provides insights into the evolution of the tea genome and tea quality.</title>
        <authorList>
            <person name="Wei C."/>
            <person name="Yang H."/>
            <person name="Wang S."/>
            <person name="Zhao J."/>
            <person name="Liu C."/>
            <person name="Gao L."/>
            <person name="Xia E."/>
            <person name="Lu Y."/>
            <person name="Tai Y."/>
            <person name="She G."/>
            <person name="Sun J."/>
            <person name="Cao H."/>
            <person name="Tong W."/>
            <person name="Gao Q."/>
            <person name="Li Y."/>
            <person name="Deng W."/>
            <person name="Jiang X."/>
            <person name="Wang W."/>
            <person name="Chen Q."/>
            <person name="Zhang S."/>
            <person name="Li H."/>
            <person name="Wu J."/>
            <person name="Wang P."/>
            <person name="Li P."/>
            <person name="Shi C."/>
            <person name="Zheng F."/>
            <person name="Jian J."/>
            <person name="Huang B."/>
            <person name="Shan D."/>
            <person name="Shi M."/>
            <person name="Fang C."/>
            <person name="Yue Y."/>
            <person name="Li F."/>
            <person name="Li D."/>
            <person name="Wei S."/>
            <person name="Han B."/>
            <person name="Jiang C."/>
            <person name="Yin Y."/>
            <person name="Xia T."/>
            <person name="Zhang Z."/>
            <person name="Bennetzen J.L."/>
            <person name="Zhao S."/>
            <person name="Wan X."/>
        </authorList>
    </citation>
    <scope>NUCLEOTIDE SEQUENCE [LARGE SCALE GENOMIC DNA]</scope>
    <source>
        <strain evidence="7">cv. Shuchazao</strain>
        <tissue evidence="6">Leaf</tissue>
    </source>
</reference>
<keyword evidence="1" id="KW-0479">Metal-binding</keyword>
<evidence type="ECO:0000313" key="6">
    <source>
        <dbReference type="EMBL" id="THG01520.1"/>
    </source>
</evidence>
<dbReference type="GO" id="GO:0008270">
    <property type="term" value="F:zinc ion binding"/>
    <property type="evidence" value="ECO:0007669"/>
    <property type="project" value="UniProtKB-KW"/>
</dbReference>
<keyword evidence="7" id="KW-1185">Reference proteome</keyword>
<evidence type="ECO:0000256" key="4">
    <source>
        <dbReference type="PROSITE-ProRule" id="PRU00175"/>
    </source>
</evidence>
<dbReference type="Pfam" id="PF13920">
    <property type="entry name" value="zf-C3HC4_3"/>
    <property type="match status" value="1"/>
</dbReference>
<dbReference type="PROSITE" id="PS50089">
    <property type="entry name" value="ZF_RING_2"/>
    <property type="match status" value="1"/>
</dbReference>
<evidence type="ECO:0000256" key="1">
    <source>
        <dbReference type="ARBA" id="ARBA00022723"/>
    </source>
</evidence>
<dbReference type="STRING" id="542762.A0A4S4DFL6"/>
<dbReference type="InterPro" id="IPR013083">
    <property type="entry name" value="Znf_RING/FYVE/PHD"/>
</dbReference>
<dbReference type="Proteomes" id="UP000306102">
    <property type="component" value="Unassembled WGS sequence"/>
</dbReference>
<proteinExistence type="predicted"/>
<dbReference type="CDD" id="cd16649">
    <property type="entry name" value="mRING-HC-C3HC5_CGRF1-like"/>
    <property type="match status" value="1"/>
</dbReference>
<keyword evidence="2 4" id="KW-0863">Zinc-finger</keyword>